<dbReference type="RefSeq" id="XP_033386658.1">
    <property type="nucleotide sequence ID" value="XM_033521472.1"/>
</dbReference>
<sequence length="620" mass="69948">MTQQIDTRFRYRVGCPKLPASPWGMMYIPSPSVMDGHPFRVRQILSANNVKAREVIFGHRHREGKQLGGTPALTILSDATIPTDYIQEWSRTVQQLSQYFSNSGVDISIEIMDYQAYAGVYIKSISADNTELLDRWDQKQGEIADCFRKLRWFSVDLVSRGIRDSNMRPTMLVNASDTDDDAWTAALEKAQEIISDNGRIEVDVELLHNEVGILASSESELPELSELSAEEFDEKAYEEKLYDRKKSEAISREEYVSPRVVMAEDFGANLHVGASVGHSDDTSGTLGGFFTMKFPEYKEPIRFGVTNHHVLARNTRERIDRQDKAVATQSIEVASPSDLDRERFLYRLRESIMPLNERIRDAKRKYQALSDPTLRVDRQDWRNKRAELRSTRDKITALDTRAGALFATSGHRQRADPCYSDGEDLEVSRASIPSPAVPCQWNVDWALFTIDPHRKIIEYTKGDTVWYNYVARRKITERGSICQRTAYDVAMLGRTSGWSTGVINPAMSMLNPTIAFTEPGDREETPLLAHAIVNLDPLQPFARKGDSGSFVLHNNDRDGVDATVLGLVTGSSKVVAYMTAIDLVATDMEEDLGGEVIFPRDVGEVQAGTLFKRVVYYDDE</sequence>
<organism evidence="1 2">
    <name type="scientific">Aaosphaeria arxii CBS 175.79</name>
    <dbReference type="NCBI Taxonomy" id="1450172"/>
    <lineage>
        <taxon>Eukaryota</taxon>
        <taxon>Fungi</taxon>
        <taxon>Dikarya</taxon>
        <taxon>Ascomycota</taxon>
        <taxon>Pezizomycotina</taxon>
        <taxon>Dothideomycetes</taxon>
        <taxon>Pleosporomycetidae</taxon>
        <taxon>Pleosporales</taxon>
        <taxon>Pleosporales incertae sedis</taxon>
        <taxon>Aaosphaeria</taxon>
    </lineage>
</organism>
<dbReference type="EMBL" id="ML978068">
    <property type="protein sequence ID" value="KAF2018319.1"/>
    <property type="molecule type" value="Genomic_DNA"/>
</dbReference>
<proteinExistence type="predicted"/>
<evidence type="ECO:0000313" key="2">
    <source>
        <dbReference type="Proteomes" id="UP000799778"/>
    </source>
</evidence>
<keyword evidence="2" id="KW-1185">Reference proteome</keyword>
<reference evidence="1" key="1">
    <citation type="journal article" date="2020" name="Stud. Mycol.">
        <title>101 Dothideomycetes genomes: a test case for predicting lifestyles and emergence of pathogens.</title>
        <authorList>
            <person name="Haridas S."/>
            <person name="Albert R."/>
            <person name="Binder M."/>
            <person name="Bloem J."/>
            <person name="Labutti K."/>
            <person name="Salamov A."/>
            <person name="Andreopoulos B."/>
            <person name="Baker S."/>
            <person name="Barry K."/>
            <person name="Bills G."/>
            <person name="Bluhm B."/>
            <person name="Cannon C."/>
            <person name="Castanera R."/>
            <person name="Culley D."/>
            <person name="Daum C."/>
            <person name="Ezra D."/>
            <person name="Gonzalez J."/>
            <person name="Henrissat B."/>
            <person name="Kuo A."/>
            <person name="Liang C."/>
            <person name="Lipzen A."/>
            <person name="Lutzoni F."/>
            <person name="Magnuson J."/>
            <person name="Mondo S."/>
            <person name="Nolan M."/>
            <person name="Ohm R."/>
            <person name="Pangilinan J."/>
            <person name="Park H.-J."/>
            <person name="Ramirez L."/>
            <person name="Alfaro M."/>
            <person name="Sun H."/>
            <person name="Tritt A."/>
            <person name="Yoshinaga Y."/>
            <person name="Zwiers L.-H."/>
            <person name="Turgeon B."/>
            <person name="Goodwin S."/>
            <person name="Spatafora J."/>
            <person name="Crous P."/>
            <person name="Grigoriev I."/>
        </authorList>
    </citation>
    <scope>NUCLEOTIDE SEQUENCE</scope>
    <source>
        <strain evidence="1">CBS 175.79</strain>
    </source>
</reference>
<name>A0A6A5XZB8_9PLEO</name>
<protein>
    <submittedName>
        <fullName evidence="1">Uncharacterized protein</fullName>
    </submittedName>
</protein>
<dbReference type="OrthoDB" id="5351220at2759"/>
<gene>
    <name evidence="1" type="ORF">BU24DRAFT_168434</name>
</gene>
<accession>A0A6A5XZB8</accession>
<dbReference type="GeneID" id="54278869"/>
<evidence type="ECO:0000313" key="1">
    <source>
        <dbReference type="EMBL" id="KAF2018319.1"/>
    </source>
</evidence>
<dbReference type="Proteomes" id="UP000799778">
    <property type="component" value="Unassembled WGS sequence"/>
</dbReference>
<dbReference type="AlphaFoldDB" id="A0A6A5XZB8"/>